<evidence type="ECO:0000256" key="3">
    <source>
        <dbReference type="SAM" id="SignalP"/>
    </source>
</evidence>
<reference evidence="5 6" key="1">
    <citation type="journal article" date="2013" name="Proc. Natl. Acad. Sci. U.S.A.">
        <title>Fine-scale variation in meiotic recombination in Mimulus inferred from population shotgun sequencing.</title>
        <authorList>
            <person name="Hellsten U."/>
            <person name="Wright K.M."/>
            <person name="Jenkins J."/>
            <person name="Shu S."/>
            <person name="Yuan Y."/>
            <person name="Wessler S.R."/>
            <person name="Schmutz J."/>
            <person name="Willis J.H."/>
            <person name="Rokhsar D.S."/>
        </authorList>
    </citation>
    <scope>NUCLEOTIDE SEQUENCE [LARGE SCALE GENOMIC DNA]</scope>
    <source>
        <strain evidence="6">cv. DUN x IM62</strain>
    </source>
</reference>
<dbReference type="InterPro" id="IPR032281">
    <property type="entry name" value="Ribosomal_uS2_C"/>
</dbReference>
<proteinExistence type="predicted"/>
<dbReference type="EMBL" id="KI631864">
    <property type="protein sequence ID" value="EYU25917.1"/>
    <property type="molecule type" value="Genomic_DNA"/>
</dbReference>
<dbReference type="STRING" id="4155.A0A022QB73"/>
<dbReference type="GO" id="GO:0006412">
    <property type="term" value="P:translation"/>
    <property type="evidence" value="ECO:0007669"/>
    <property type="project" value="InterPro"/>
</dbReference>
<evidence type="ECO:0000313" key="6">
    <source>
        <dbReference type="Proteomes" id="UP000030748"/>
    </source>
</evidence>
<protein>
    <recommendedName>
        <fullName evidence="4">Small ribosomal subunit protein uS2 C-terminal domain-containing protein</fullName>
    </recommendedName>
</protein>
<dbReference type="GO" id="GO:0015935">
    <property type="term" value="C:small ribosomal subunit"/>
    <property type="evidence" value="ECO:0007669"/>
    <property type="project" value="InterPro"/>
</dbReference>
<dbReference type="Proteomes" id="UP000030748">
    <property type="component" value="Unassembled WGS sequence"/>
</dbReference>
<feature type="non-terminal residue" evidence="5">
    <location>
        <position position="1"/>
    </location>
</feature>
<feature type="chain" id="PRO_5001506747" description="Small ribosomal subunit protein uS2 C-terminal domain-containing protein" evidence="3">
    <location>
        <begin position="27"/>
        <end position="135"/>
    </location>
</feature>
<dbReference type="InterPro" id="IPR005707">
    <property type="entry name" value="Ribosomal_uS2_euk/arc"/>
</dbReference>
<evidence type="ECO:0000256" key="2">
    <source>
        <dbReference type="ARBA" id="ARBA00023274"/>
    </source>
</evidence>
<dbReference type="Gene3D" id="3.40.50.10490">
    <property type="entry name" value="Glucose-6-phosphate isomerase like protein, domain 1"/>
    <property type="match status" value="1"/>
</dbReference>
<gene>
    <name evidence="5" type="ORF">MIMGU_mgv1a0106062mg</name>
</gene>
<keyword evidence="1" id="KW-0689">Ribosomal protein</keyword>
<feature type="domain" description="Small ribosomal subunit protein uS2 C-terminal" evidence="4">
    <location>
        <begin position="39"/>
        <end position="120"/>
    </location>
</feature>
<keyword evidence="2" id="KW-0687">Ribonucleoprotein</keyword>
<dbReference type="GO" id="GO:0003735">
    <property type="term" value="F:structural constituent of ribosome"/>
    <property type="evidence" value="ECO:0007669"/>
    <property type="project" value="InterPro"/>
</dbReference>
<dbReference type="PANTHER" id="PTHR11489">
    <property type="entry name" value="40S RIBOSOMAL PROTEIN SA"/>
    <property type="match status" value="1"/>
</dbReference>
<feature type="signal peptide" evidence="3">
    <location>
        <begin position="1"/>
        <end position="26"/>
    </location>
</feature>
<keyword evidence="3" id="KW-0732">Signal</keyword>
<organism evidence="5 6">
    <name type="scientific">Erythranthe guttata</name>
    <name type="common">Yellow monkey flower</name>
    <name type="synonym">Mimulus guttatus</name>
    <dbReference type="NCBI Taxonomy" id="4155"/>
    <lineage>
        <taxon>Eukaryota</taxon>
        <taxon>Viridiplantae</taxon>
        <taxon>Streptophyta</taxon>
        <taxon>Embryophyta</taxon>
        <taxon>Tracheophyta</taxon>
        <taxon>Spermatophyta</taxon>
        <taxon>Magnoliopsida</taxon>
        <taxon>eudicotyledons</taxon>
        <taxon>Gunneridae</taxon>
        <taxon>Pentapetalae</taxon>
        <taxon>asterids</taxon>
        <taxon>lamiids</taxon>
        <taxon>Lamiales</taxon>
        <taxon>Phrymaceae</taxon>
        <taxon>Erythranthe</taxon>
    </lineage>
</organism>
<evidence type="ECO:0000256" key="1">
    <source>
        <dbReference type="ARBA" id="ARBA00022980"/>
    </source>
</evidence>
<sequence>NTRGSTASVACSWLLARMVLQMRGLAAPGHKWEIMVDLFFYREPEETKEQQEEEVPALPDYADYTGAAIGGDWSSGQIPDSQWTPDMAGAVAPVASGWTAEAGVVSDGWDAAAPPPMAVAAAVDVVPGVAPTGWE</sequence>
<accession>A0A022QB73</accession>
<keyword evidence="6" id="KW-1185">Reference proteome</keyword>
<evidence type="ECO:0000313" key="5">
    <source>
        <dbReference type="EMBL" id="EYU25917.1"/>
    </source>
</evidence>
<evidence type="ECO:0000259" key="4">
    <source>
        <dbReference type="Pfam" id="PF16122"/>
    </source>
</evidence>
<dbReference type="Pfam" id="PF16122">
    <property type="entry name" value="40S_SA_C"/>
    <property type="match status" value="1"/>
</dbReference>
<dbReference type="AlphaFoldDB" id="A0A022QB73"/>
<name>A0A022QB73_ERYGU</name>